<sequence>MHKQTHISYLDTIRGLAALTVVSEHYVIAYGLPCQTPICEQILDFSPLHFWWEGSAAVSMFFVLSGLVLSLKYFQHGHMPDLTRFDLTRFLIGRVFRIWFPYLLVLGLSAGLFNHTFGRPVPVTALAPTDWIVDMWHKFPLDASAMVREGFLLDMPDLIVLLPQSWTLGVELVLSLLLPVGLLLVDRGTSWVVFFSVLAIALLGVSAFLLHFLLGLTIARYLPTIKAYLVGSPALRRFLLGVGVLFYTGATLLPKPWIAWSDGQLVWLGTGLGAGMILLFVLASVRVQAILSKASLRQIGKVSYSTYLIHMAVLICLTPYVLMGLQAFSENRLFLWLGGWLLTMLIVQGLALLCYRLVEIPSIVVGRWLADRVVLARH</sequence>
<name>A0A177N5T6_9GAMM</name>
<feature type="transmembrane region" description="Helical" evidence="1">
    <location>
        <begin position="334"/>
        <end position="358"/>
    </location>
</feature>
<evidence type="ECO:0000259" key="2">
    <source>
        <dbReference type="Pfam" id="PF01757"/>
    </source>
</evidence>
<feature type="transmembrane region" description="Helical" evidence="1">
    <location>
        <begin position="192"/>
        <end position="214"/>
    </location>
</feature>
<reference evidence="4" key="1">
    <citation type="submission" date="2016-03" db="EMBL/GenBank/DDBJ databases">
        <authorList>
            <person name="Heylen K."/>
            <person name="De Vos P."/>
            <person name="Vekeman B."/>
        </authorList>
    </citation>
    <scope>NUCLEOTIDE SEQUENCE [LARGE SCALE GENOMIC DNA]</scope>
    <source>
        <strain evidence="4">R-45383</strain>
    </source>
</reference>
<comment type="caution">
    <text evidence="3">The sequence shown here is derived from an EMBL/GenBank/DDBJ whole genome shotgun (WGS) entry which is preliminary data.</text>
</comment>
<keyword evidence="1" id="KW-0812">Transmembrane</keyword>
<feature type="transmembrane region" description="Helical" evidence="1">
    <location>
        <begin position="95"/>
        <end position="113"/>
    </location>
</feature>
<keyword evidence="1" id="KW-0472">Membrane</keyword>
<dbReference type="RefSeq" id="WP_064031252.1">
    <property type="nucleotide sequence ID" value="NZ_LUUK01000211.1"/>
</dbReference>
<evidence type="ECO:0000256" key="1">
    <source>
        <dbReference type="SAM" id="Phobius"/>
    </source>
</evidence>
<organism evidence="3 4">
    <name type="scientific">Methylomonas koyamae</name>
    <dbReference type="NCBI Taxonomy" id="702114"/>
    <lineage>
        <taxon>Bacteria</taxon>
        <taxon>Pseudomonadati</taxon>
        <taxon>Pseudomonadota</taxon>
        <taxon>Gammaproteobacteria</taxon>
        <taxon>Methylococcales</taxon>
        <taxon>Methylococcaceae</taxon>
        <taxon>Methylomonas</taxon>
    </lineage>
</organism>
<accession>A0A177N5T6</accession>
<feature type="domain" description="Acyltransferase 3" evidence="2">
    <location>
        <begin position="8"/>
        <end position="347"/>
    </location>
</feature>
<dbReference type="STRING" id="702114.A1355_13580"/>
<evidence type="ECO:0000313" key="4">
    <source>
        <dbReference type="Proteomes" id="UP000077628"/>
    </source>
</evidence>
<dbReference type="Proteomes" id="UP000077628">
    <property type="component" value="Unassembled WGS sequence"/>
</dbReference>
<feature type="transmembrane region" description="Helical" evidence="1">
    <location>
        <begin position="234"/>
        <end position="253"/>
    </location>
</feature>
<dbReference type="EMBL" id="LUUK01000211">
    <property type="protein sequence ID" value="OAI13388.1"/>
    <property type="molecule type" value="Genomic_DNA"/>
</dbReference>
<gene>
    <name evidence="3" type="ORF">A1355_13580</name>
</gene>
<dbReference type="PANTHER" id="PTHR23028">
    <property type="entry name" value="ACETYLTRANSFERASE"/>
    <property type="match status" value="1"/>
</dbReference>
<dbReference type="InterPro" id="IPR002656">
    <property type="entry name" value="Acyl_transf_3_dom"/>
</dbReference>
<keyword evidence="1" id="KW-1133">Transmembrane helix</keyword>
<feature type="transmembrane region" description="Helical" evidence="1">
    <location>
        <begin position="50"/>
        <end position="74"/>
    </location>
</feature>
<dbReference type="InterPro" id="IPR050879">
    <property type="entry name" value="Acyltransferase_3"/>
</dbReference>
<keyword evidence="4" id="KW-1185">Reference proteome</keyword>
<dbReference type="AlphaFoldDB" id="A0A177N5T6"/>
<dbReference type="Pfam" id="PF01757">
    <property type="entry name" value="Acyl_transf_3"/>
    <property type="match status" value="1"/>
</dbReference>
<protein>
    <recommendedName>
        <fullName evidence="2">Acyltransferase 3 domain-containing protein</fullName>
    </recommendedName>
</protein>
<evidence type="ECO:0000313" key="3">
    <source>
        <dbReference type="EMBL" id="OAI13388.1"/>
    </source>
</evidence>
<feature type="transmembrane region" description="Helical" evidence="1">
    <location>
        <begin position="265"/>
        <end position="284"/>
    </location>
</feature>
<dbReference type="GO" id="GO:0016747">
    <property type="term" value="F:acyltransferase activity, transferring groups other than amino-acyl groups"/>
    <property type="evidence" value="ECO:0007669"/>
    <property type="project" value="InterPro"/>
</dbReference>
<proteinExistence type="predicted"/>
<feature type="transmembrane region" description="Helical" evidence="1">
    <location>
        <begin position="304"/>
        <end position="322"/>
    </location>
</feature>